<dbReference type="Proteomes" id="UP000516424">
    <property type="component" value="Chromosome"/>
</dbReference>
<feature type="transmembrane region" description="Helical" evidence="1">
    <location>
        <begin position="60"/>
        <end position="78"/>
    </location>
</feature>
<feature type="transmembrane region" description="Helical" evidence="1">
    <location>
        <begin position="295"/>
        <end position="315"/>
    </location>
</feature>
<evidence type="ECO:0000259" key="2">
    <source>
        <dbReference type="Pfam" id="PF01757"/>
    </source>
</evidence>
<dbReference type="GO" id="GO:0016020">
    <property type="term" value="C:membrane"/>
    <property type="evidence" value="ECO:0007669"/>
    <property type="project" value="TreeGrafter"/>
</dbReference>
<evidence type="ECO:0000256" key="1">
    <source>
        <dbReference type="SAM" id="Phobius"/>
    </source>
</evidence>
<reference evidence="3 4" key="1">
    <citation type="journal article" date="2011" name="Microbiology">
        <title>Transcriptome response to different carbon sources in Acetobacter aceti.</title>
        <authorList>
            <person name="Sakurai K."/>
            <person name="Arai H."/>
            <person name="Ishii M."/>
            <person name="Igarashi Y."/>
        </authorList>
    </citation>
    <scope>NUCLEOTIDE SEQUENCE [LARGE SCALE GENOMIC DNA]</scope>
    <source>
        <strain evidence="3 4">NBRC 14818</strain>
    </source>
</reference>
<dbReference type="GO" id="GO:0000271">
    <property type="term" value="P:polysaccharide biosynthetic process"/>
    <property type="evidence" value="ECO:0007669"/>
    <property type="project" value="TreeGrafter"/>
</dbReference>
<dbReference type="InterPro" id="IPR002656">
    <property type="entry name" value="Acyl_transf_3_dom"/>
</dbReference>
<feature type="transmembrane region" description="Helical" evidence="1">
    <location>
        <begin position="327"/>
        <end position="349"/>
    </location>
</feature>
<feature type="transmembrane region" description="Helical" evidence="1">
    <location>
        <begin position="185"/>
        <end position="200"/>
    </location>
</feature>
<keyword evidence="1" id="KW-1133">Transmembrane helix</keyword>
<dbReference type="GO" id="GO:0016747">
    <property type="term" value="F:acyltransferase activity, transferring groups other than amino-acyl groups"/>
    <property type="evidence" value="ECO:0007669"/>
    <property type="project" value="InterPro"/>
</dbReference>
<accession>A0AB33I990</accession>
<feature type="transmembrane region" description="Helical" evidence="1">
    <location>
        <begin position="227"/>
        <end position="245"/>
    </location>
</feature>
<organism evidence="3 4">
    <name type="scientific">Acetobacter aceti NBRC 14818</name>
    <dbReference type="NCBI Taxonomy" id="887700"/>
    <lineage>
        <taxon>Bacteria</taxon>
        <taxon>Pseudomonadati</taxon>
        <taxon>Pseudomonadota</taxon>
        <taxon>Alphaproteobacteria</taxon>
        <taxon>Acetobacterales</taxon>
        <taxon>Acetobacteraceae</taxon>
        <taxon>Acetobacter</taxon>
        <taxon>Acetobacter subgen. Acetobacter</taxon>
    </lineage>
</organism>
<feature type="transmembrane region" description="Helical" evidence="1">
    <location>
        <begin position="159"/>
        <end position="178"/>
    </location>
</feature>
<evidence type="ECO:0000313" key="4">
    <source>
        <dbReference type="Proteomes" id="UP000516424"/>
    </source>
</evidence>
<dbReference type="Pfam" id="PF01757">
    <property type="entry name" value="Acyl_transf_3"/>
    <property type="match status" value="1"/>
</dbReference>
<sequence>MEKLDIIPPEPSNYLVQLTSVRGIACLFVLIGHAVQVFHYNKENMPAVWRVFSSLFNAEAAVLVFFVLSGCVLSLALRKMDKPSWRFIGAFYVQRAFRIYPLLWFSVGLSLLCLWSVRQTISSAAIVDWLARNLSTPLDIHHVFLALMGVFTRYNGPMWSLRVELLFSVIYPFMLIVLRNQKYRFVLLGVSFLISLIPFPDGLGPQFALAFCLGTLIIIFPAPKKHYSWMTTGCFVMLMCDRFVFSNLHFRENVFDILETLFSFFLIRNIYFFGKDMKFLNSRFLVNLGELSYSIYLLHLQILLVLFSIFMKIWGEKGLLDNPVSTQILLVSSTFLATLILSCFTYRVIELPLHSLGRSIARTMRSSG</sequence>
<name>A0AB33I990_ACEAC</name>
<feature type="transmembrane region" description="Helical" evidence="1">
    <location>
        <begin position="21"/>
        <end position="40"/>
    </location>
</feature>
<evidence type="ECO:0000313" key="3">
    <source>
        <dbReference type="EMBL" id="BCK74938.1"/>
    </source>
</evidence>
<gene>
    <name evidence="3" type="ORF">EMQ_0544</name>
</gene>
<dbReference type="PANTHER" id="PTHR23028">
    <property type="entry name" value="ACETYLTRANSFERASE"/>
    <property type="match status" value="1"/>
</dbReference>
<feature type="domain" description="Acyltransferase 3" evidence="2">
    <location>
        <begin position="18"/>
        <end position="346"/>
    </location>
</feature>
<dbReference type="RefSeq" id="WP_018308504.1">
    <property type="nucleotide sequence ID" value="NZ_AP023410.1"/>
</dbReference>
<feature type="transmembrane region" description="Helical" evidence="1">
    <location>
        <begin position="99"/>
        <end position="117"/>
    </location>
</feature>
<feature type="transmembrane region" description="Helical" evidence="1">
    <location>
        <begin position="206"/>
        <end position="222"/>
    </location>
</feature>
<proteinExistence type="predicted"/>
<keyword evidence="4" id="KW-1185">Reference proteome</keyword>
<dbReference type="EMBL" id="AP023410">
    <property type="protein sequence ID" value="BCK74938.1"/>
    <property type="molecule type" value="Genomic_DNA"/>
</dbReference>
<keyword evidence="1" id="KW-0812">Transmembrane</keyword>
<dbReference type="AlphaFoldDB" id="A0AB33I990"/>
<feature type="transmembrane region" description="Helical" evidence="1">
    <location>
        <begin position="257"/>
        <end position="274"/>
    </location>
</feature>
<protein>
    <submittedName>
        <fullName evidence="3">Polysaccharide polymerase</fullName>
    </submittedName>
</protein>
<dbReference type="InterPro" id="IPR050879">
    <property type="entry name" value="Acyltransferase_3"/>
</dbReference>
<dbReference type="PANTHER" id="PTHR23028:SF53">
    <property type="entry name" value="ACYL_TRANSF_3 DOMAIN-CONTAINING PROTEIN"/>
    <property type="match status" value="1"/>
</dbReference>
<keyword evidence="1" id="KW-0472">Membrane</keyword>